<dbReference type="PROSITE" id="PS00063">
    <property type="entry name" value="ALDOKETO_REDUCTASE_3"/>
    <property type="match status" value="1"/>
</dbReference>
<dbReference type="Pfam" id="PF00248">
    <property type="entry name" value="Aldo_ket_red"/>
    <property type="match status" value="1"/>
</dbReference>
<feature type="domain" description="NADP-dependent oxidoreductase" evidence="4">
    <location>
        <begin position="20"/>
        <end position="261"/>
    </location>
</feature>
<evidence type="ECO:0000256" key="2">
    <source>
        <dbReference type="ARBA" id="ARBA00022857"/>
    </source>
</evidence>
<dbReference type="PRINTS" id="PR00069">
    <property type="entry name" value="ALDKETRDTASE"/>
</dbReference>
<sequence>MNAVSERTELLDGTSIPKVGLGSLRLGPDETDATVKAALRSGYRLIDTASVYGNEAAIGRAVRESGIDRDEVFLTTKVWNGDHGYQPTIDAFEASRARLGVDRVDLYLIHWPVAPVERMLESWSALIELRKRGDVRAIGVSNFMVKHLRAVVENFDEVPVVNQIECHPLFQQPELEAYQREHGIVTQAWAPLGKGRVLEHPTVAALSAKHGVGAAQVVLNWHLARGRIVIPKSTNAERIAQNIDLDFEMPEADLAAVDAMNEDLRLGSHPDAPPTNALPEQ</sequence>
<reference evidence="5 6" key="1">
    <citation type="submission" date="2021-04" db="EMBL/GenBank/DDBJ databases">
        <title>Ruania sp. nov., isolated from sandy soil of mangrove forest.</title>
        <authorList>
            <person name="Ge X."/>
            <person name="Huang R."/>
            <person name="Liu W."/>
        </authorList>
    </citation>
    <scope>NUCLEOTIDE SEQUENCE [LARGE SCALE GENOMIC DNA]</scope>
    <source>
        <strain evidence="5 6">N2-46</strain>
    </source>
</reference>
<comment type="similarity">
    <text evidence="1">Belongs to the aldo/keto reductase family.</text>
</comment>
<name>A0ABS7SCZ9_9MICO</name>
<keyword evidence="2" id="KW-0521">NADP</keyword>
<dbReference type="InterPro" id="IPR036812">
    <property type="entry name" value="NAD(P)_OxRdtase_dom_sf"/>
</dbReference>
<comment type="caution">
    <text evidence="5">The sequence shown here is derived from an EMBL/GenBank/DDBJ whole genome shotgun (WGS) entry which is preliminary data.</text>
</comment>
<dbReference type="PROSITE" id="PS00062">
    <property type="entry name" value="ALDOKETO_REDUCTASE_2"/>
    <property type="match status" value="1"/>
</dbReference>
<keyword evidence="3" id="KW-0560">Oxidoreductase</keyword>
<dbReference type="PANTHER" id="PTHR43827">
    <property type="entry name" value="2,5-DIKETO-D-GLUCONIC ACID REDUCTASE"/>
    <property type="match status" value="1"/>
</dbReference>
<dbReference type="PROSITE" id="PS00798">
    <property type="entry name" value="ALDOKETO_REDUCTASE_1"/>
    <property type="match status" value="1"/>
</dbReference>
<proteinExistence type="inferred from homology"/>
<dbReference type="SUPFAM" id="SSF51430">
    <property type="entry name" value="NAD(P)-linked oxidoreductase"/>
    <property type="match status" value="1"/>
</dbReference>
<dbReference type="CDD" id="cd19071">
    <property type="entry name" value="AKR_AKR1-5-like"/>
    <property type="match status" value="1"/>
</dbReference>
<gene>
    <name evidence="5" type="ORF">KCQ71_17385</name>
</gene>
<evidence type="ECO:0000313" key="5">
    <source>
        <dbReference type="EMBL" id="MBZ2197937.1"/>
    </source>
</evidence>
<keyword evidence="6" id="KW-1185">Reference proteome</keyword>
<evidence type="ECO:0000256" key="3">
    <source>
        <dbReference type="ARBA" id="ARBA00023002"/>
    </source>
</evidence>
<evidence type="ECO:0000256" key="1">
    <source>
        <dbReference type="ARBA" id="ARBA00007905"/>
    </source>
</evidence>
<organism evidence="5 6">
    <name type="scientific">Occultella gossypii</name>
    <dbReference type="NCBI Taxonomy" id="2800820"/>
    <lineage>
        <taxon>Bacteria</taxon>
        <taxon>Bacillati</taxon>
        <taxon>Actinomycetota</taxon>
        <taxon>Actinomycetes</taxon>
        <taxon>Micrococcales</taxon>
        <taxon>Ruaniaceae</taxon>
        <taxon>Occultella</taxon>
    </lineage>
</organism>
<dbReference type="Gene3D" id="3.20.20.100">
    <property type="entry name" value="NADP-dependent oxidoreductase domain"/>
    <property type="match status" value="1"/>
</dbReference>
<dbReference type="PIRSF" id="PIRSF000097">
    <property type="entry name" value="AKR"/>
    <property type="match status" value="1"/>
</dbReference>
<evidence type="ECO:0000259" key="4">
    <source>
        <dbReference type="Pfam" id="PF00248"/>
    </source>
</evidence>
<dbReference type="Proteomes" id="UP000826651">
    <property type="component" value="Unassembled WGS sequence"/>
</dbReference>
<protein>
    <submittedName>
        <fullName evidence="5">Aldo/keto reductase</fullName>
    </submittedName>
</protein>
<accession>A0ABS7SCZ9</accession>
<dbReference type="InterPro" id="IPR018170">
    <property type="entry name" value="Aldo/ket_reductase_CS"/>
</dbReference>
<dbReference type="PANTHER" id="PTHR43827:SF3">
    <property type="entry name" value="NADP-DEPENDENT OXIDOREDUCTASE DOMAIN-CONTAINING PROTEIN"/>
    <property type="match status" value="1"/>
</dbReference>
<evidence type="ECO:0000313" key="6">
    <source>
        <dbReference type="Proteomes" id="UP000826651"/>
    </source>
</evidence>
<dbReference type="InterPro" id="IPR020471">
    <property type="entry name" value="AKR"/>
</dbReference>
<dbReference type="EMBL" id="JAGSHT010000016">
    <property type="protein sequence ID" value="MBZ2197937.1"/>
    <property type="molecule type" value="Genomic_DNA"/>
</dbReference>
<dbReference type="InterPro" id="IPR023210">
    <property type="entry name" value="NADP_OxRdtase_dom"/>
</dbReference>